<feature type="compositionally biased region" description="Low complexity" evidence="1">
    <location>
        <begin position="1"/>
        <end position="25"/>
    </location>
</feature>
<evidence type="ECO:0000313" key="3">
    <source>
        <dbReference type="Proteomes" id="UP000299102"/>
    </source>
</evidence>
<feature type="compositionally biased region" description="Basic residues" evidence="1">
    <location>
        <begin position="34"/>
        <end position="45"/>
    </location>
</feature>
<proteinExistence type="predicted"/>
<reference evidence="2 3" key="1">
    <citation type="journal article" date="2019" name="Commun. Biol.">
        <title>The bagworm genome reveals a unique fibroin gene that provides high tensile strength.</title>
        <authorList>
            <person name="Kono N."/>
            <person name="Nakamura H."/>
            <person name="Ohtoshi R."/>
            <person name="Tomita M."/>
            <person name="Numata K."/>
            <person name="Arakawa K."/>
        </authorList>
    </citation>
    <scope>NUCLEOTIDE SEQUENCE [LARGE SCALE GENOMIC DNA]</scope>
</reference>
<name>A0A4C1UBC8_EUMVA</name>
<evidence type="ECO:0000256" key="1">
    <source>
        <dbReference type="SAM" id="MobiDB-lite"/>
    </source>
</evidence>
<evidence type="ECO:0000313" key="2">
    <source>
        <dbReference type="EMBL" id="GBP23711.1"/>
    </source>
</evidence>
<organism evidence="2 3">
    <name type="scientific">Eumeta variegata</name>
    <name type="common">Bagworm moth</name>
    <name type="synonym">Eumeta japonica</name>
    <dbReference type="NCBI Taxonomy" id="151549"/>
    <lineage>
        <taxon>Eukaryota</taxon>
        <taxon>Metazoa</taxon>
        <taxon>Ecdysozoa</taxon>
        <taxon>Arthropoda</taxon>
        <taxon>Hexapoda</taxon>
        <taxon>Insecta</taxon>
        <taxon>Pterygota</taxon>
        <taxon>Neoptera</taxon>
        <taxon>Endopterygota</taxon>
        <taxon>Lepidoptera</taxon>
        <taxon>Glossata</taxon>
        <taxon>Ditrysia</taxon>
        <taxon>Tineoidea</taxon>
        <taxon>Psychidae</taxon>
        <taxon>Oiketicinae</taxon>
        <taxon>Eumeta</taxon>
    </lineage>
</organism>
<sequence>MKIHSAPSSTGAAGTTTTAPGPRRAAVSDQPACRSRRRAGGRRERRAAISGHYHAPTQHPRYWQKNVTKIHGEIHTGAVYGLRPRVSSARVTYCLAPAALWPARSRPFSVQTVVPPVSKIRP</sequence>
<keyword evidence="3" id="KW-1185">Reference proteome</keyword>
<gene>
    <name evidence="2" type="ORF">EVAR_13666_1</name>
</gene>
<dbReference type="EMBL" id="BGZK01000153">
    <property type="protein sequence ID" value="GBP23711.1"/>
    <property type="molecule type" value="Genomic_DNA"/>
</dbReference>
<accession>A0A4C1UBC8</accession>
<comment type="caution">
    <text evidence="2">The sequence shown here is derived from an EMBL/GenBank/DDBJ whole genome shotgun (WGS) entry which is preliminary data.</text>
</comment>
<protein>
    <submittedName>
        <fullName evidence="2">Uncharacterized protein</fullName>
    </submittedName>
</protein>
<dbReference type="Proteomes" id="UP000299102">
    <property type="component" value="Unassembled WGS sequence"/>
</dbReference>
<dbReference type="AlphaFoldDB" id="A0A4C1UBC8"/>
<feature type="region of interest" description="Disordered" evidence="1">
    <location>
        <begin position="1"/>
        <end position="59"/>
    </location>
</feature>